<evidence type="ECO:0000256" key="6">
    <source>
        <dbReference type="ARBA" id="ARBA00022917"/>
    </source>
</evidence>
<accession>A0A564YK15</accession>
<reference evidence="8 9" key="1">
    <citation type="submission" date="2019-07" db="EMBL/GenBank/DDBJ databases">
        <authorList>
            <person name="Jastrzebski P J."/>
            <person name="Paukszto L."/>
            <person name="Jastrzebski P J."/>
        </authorList>
    </citation>
    <scope>NUCLEOTIDE SEQUENCE [LARGE SCALE GENOMIC DNA]</scope>
    <source>
        <strain evidence="8 9">WMS-il1</strain>
    </source>
</reference>
<dbReference type="InterPro" id="IPR002302">
    <property type="entry name" value="Leu-tRNA-ligase"/>
</dbReference>
<evidence type="ECO:0000256" key="7">
    <source>
        <dbReference type="ARBA" id="ARBA00023146"/>
    </source>
</evidence>
<dbReference type="GO" id="GO:0032543">
    <property type="term" value="P:mitochondrial translation"/>
    <property type="evidence" value="ECO:0007669"/>
    <property type="project" value="TreeGrafter"/>
</dbReference>
<keyword evidence="6" id="KW-0648">Protein biosynthesis</keyword>
<dbReference type="GO" id="GO:0005739">
    <property type="term" value="C:mitochondrion"/>
    <property type="evidence" value="ECO:0007669"/>
    <property type="project" value="TreeGrafter"/>
</dbReference>
<dbReference type="SUPFAM" id="SSF47323">
    <property type="entry name" value="Anticodon-binding domain of a subclass of class I aminoacyl-tRNA synthetases"/>
    <property type="match status" value="1"/>
</dbReference>
<dbReference type="PANTHER" id="PTHR43740:SF2">
    <property type="entry name" value="LEUCINE--TRNA LIGASE, MITOCHONDRIAL"/>
    <property type="match status" value="1"/>
</dbReference>
<dbReference type="EC" id="6.1.1.4" evidence="2"/>
<evidence type="ECO:0000256" key="2">
    <source>
        <dbReference type="ARBA" id="ARBA00013164"/>
    </source>
</evidence>
<keyword evidence="7" id="KW-0030">Aminoacyl-tRNA synthetase</keyword>
<evidence type="ECO:0000313" key="8">
    <source>
        <dbReference type="EMBL" id="VUZ47615.1"/>
    </source>
</evidence>
<protein>
    <recommendedName>
        <fullName evidence="2">leucine--tRNA ligase</fullName>
        <ecNumber evidence="2">6.1.1.4</ecNumber>
    </recommendedName>
</protein>
<dbReference type="AlphaFoldDB" id="A0A564YK15"/>
<keyword evidence="5" id="KW-0067">ATP-binding</keyword>
<evidence type="ECO:0000256" key="5">
    <source>
        <dbReference type="ARBA" id="ARBA00022840"/>
    </source>
</evidence>
<dbReference type="SUPFAM" id="SSF52374">
    <property type="entry name" value="Nucleotidylyl transferase"/>
    <property type="match status" value="1"/>
</dbReference>
<dbReference type="Gene3D" id="1.10.730.10">
    <property type="entry name" value="Isoleucyl-tRNA Synthetase, Domain 1"/>
    <property type="match status" value="1"/>
</dbReference>
<evidence type="ECO:0000256" key="4">
    <source>
        <dbReference type="ARBA" id="ARBA00022741"/>
    </source>
</evidence>
<dbReference type="InterPro" id="IPR009080">
    <property type="entry name" value="tRNAsynth_Ia_anticodon-bd"/>
</dbReference>
<organism evidence="8 9">
    <name type="scientific">Hymenolepis diminuta</name>
    <name type="common">Rat tapeworm</name>
    <dbReference type="NCBI Taxonomy" id="6216"/>
    <lineage>
        <taxon>Eukaryota</taxon>
        <taxon>Metazoa</taxon>
        <taxon>Spiralia</taxon>
        <taxon>Lophotrochozoa</taxon>
        <taxon>Platyhelminthes</taxon>
        <taxon>Cestoda</taxon>
        <taxon>Eucestoda</taxon>
        <taxon>Cyclophyllidea</taxon>
        <taxon>Hymenolepididae</taxon>
        <taxon>Hymenolepis</taxon>
    </lineage>
</organism>
<keyword evidence="3" id="KW-0436">Ligase</keyword>
<comment type="similarity">
    <text evidence="1">Belongs to the class-I aminoacyl-tRNA synthetase family.</text>
</comment>
<evidence type="ECO:0000256" key="1">
    <source>
        <dbReference type="ARBA" id="ARBA00005594"/>
    </source>
</evidence>
<dbReference type="GO" id="GO:0005524">
    <property type="term" value="F:ATP binding"/>
    <property type="evidence" value="ECO:0007669"/>
    <property type="project" value="UniProtKB-KW"/>
</dbReference>
<dbReference type="GO" id="GO:0006429">
    <property type="term" value="P:leucyl-tRNA aminoacylation"/>
    <property type="evidence" value="ECO:0007669"/>
    <property type="project" value="InterPro"/>
</dbReference>
<evidence type="ECO:0000256" key="3">
    <source>
        <dbReference type="ARBA" id="ARBA00022598"/>
    </source>
</evidence>
<name>A0A564YK15_HYMDI</name>
<proteinExistence type="inferred from homology"/>
<dbReference type="EMBL" id="CABIJS010000255">
    <property type="protein sequence ID" value="VUZ47615.1"/>
    <property type="molecule type" value="Genomic_DNA"/>
</dbReference>
<sequence length="212" mass="24029">MLVESWEKMSKSKLNGVEPSEVIARHGLELTRLTMLASVGPHAARQWNEGEILIGVKNWQSRMWKLIRRLTEFANNPSTSWPSPDRGDYLAANANFMKAHAKIIEQVHHHYCESFVLSAVIANLQKLTTILLKESGGSDRFGSSPTFLRAVGDLIVMLHPLAPIFSCELWSGFSQALKAAPSENLKFLRETSQWRYDLAKHVMDQRFPEKVN</sequence>
<keyword evidence="4" id="KW-0547">Nucleotide-binding</keyword>
<keyword evidence="9" id="KW-1185">Reference proteome</keyword>
<dbReference type="GO" id="GO:0004823">
    <property type="term" value="F:leucine-tRNA ligase activity"/>
    <property type="evidence" value="ECO:0007669"/>
    <property type="project" value="UniProtKB-EC"/>
</dbReference>
<evidence type="ECO:0000313" key="9">
    <source>
        <dbReference type="Proteomes" id="UP000321570"/>
    </source>
</evidence>
<dbReference type="Proteomes" id="UP000321570">
    <property type="component" value="Unassembled WGS sequence"/>
</dbReference>
<gene>
    <name evidence="8" type="ORF">WMSIL1_LOCUS7190</name>
</gene>
<dbReference type="PANTHER" id="PTHR43740">
    <property type="entry name" value="LEUCYL-TRNA SYNTHETASE"/>
    <property type="match status" value="1"/>
</dbReference>